<protein>
    <submittedName>
        <fullName evidence="1">MxaK protein</fullName>
    </submittedName>
</protein>
<dbReference type="RefSeq" id="WP_092867711.1">
    <property type="nucleotide sequence ID" value="NZ_FPCH01000002.1"/>
</dbReference>
<dbReference type="OrthoDB" id="5567017at2"/>
<dbReference type="EMBL" id="FPCH01000002">
    <property type="protein sequence ID" value="SFV34061.1"/>
    <property type="molecule type" value="Genomic_DNA"/>
</dbReference>
<sequence length="193" mass="21392">MRRNSISALRNWRRGPALWLLAAASIACFGYAAHDLISTRGSNNNIRQLVDRRDVPVDVKRAHPQEILARISESVRRDHIEDAQSILSIAGATLPPSVRASALYNIANARTRMAAEAVRKGQIDSAAAMINLAKSEYRLALKLDPQSWDTRYNLDVAMRIVRDLPQAETEDTTSSEAAKKLWTDLPGIPRGLP</sequence>
<organism evidence="1 2">
    <name type="scientific">Hyphomicrobium facile</name>
    <dbReference type="NCBI Taxonomy" id="51670"/>
    <lineage>
        <taxon>Bacteria</taxon>
        <taxon>Pseudomonadati</taxon>
        <taxon>Pseudomonadota</taxon>
        <taxon>Alphaproteobacteria</taxon>
        <taxon>Hyphomicrobiales</taxon>
        <taxon>Hyphomicrobiaceae</taxon>
        <taxon>Hyphomicrobium</taxon>
    </lineage>
</organism>
<dbReference type="InterPro" id="IPR011990">
    <property type="entry name" value="TPR-like_helical_dom_sf"/>
</dbReference>
<dbReference type="SUPFAM" id="SSF48452">
    <property type="entry name" value="TPR-like"/>
    <property type="match status" value="1"/>
</dbReference>
<dbReference type="STRING" id="51670.SAMN04488557_2201"/>
<dbReference type="Proteomes" id="UP000199423">
    <property type="component" value="Unassembled WGS sequence"/>
</dbReference>
<evidence type="ECO:0000313" key="2">
    <source>
        <dbReference type="Proteomes" id="UP000199423"/>
    </source>
</evidence>
<keyword evidence="2" id="KW-1185">Reference proteome</keyword>
<dbReference type="PROSITE" id="PS51257">
    <property type="entry name" value="PROKAR_LIPOPROTEIN"/>
    <property type="match status" value="1"/>
</dbReference>
<dbReference type="AlphaFoldDB" id="A0A1I7NHB9"/>
<proteinExistence type="predicted"/>
<evidence type="ECO:0000313" key="1">
    <source>
        <dbReference type="EMBL" id="SFV34061.1"/>
    </source>
</evidence>
<name>A0A1I7NHB9_9HYPH</name>
<accession>A0A1I7NHB9</accession>
<reference evidence="2" key="1">
    <citation type="submission" date="2016-10" db="EMBL/GenBank/DDBJ databases">
        <authorList>
            <person name="Varghese N."/>
            <person name="Submissions S."/>
        </authorList>
    </citation>
    <scope>NUCLEOTIDE SEQUENCE [LARGE SCALE GENOMIC DNA]</scope>
    <source>
        <strain evidence="2">DSM 1565</strain>
    </source>
</reference>
<gene>
    <name evidence="1" type="ORF">SAMN04488557_2201</name>
</gene>